<evidence type="ECO:0000313" key="3">
    <source>
        <dbReference type="Proteomes" id="UP001652625"/>
    </source>
</evidence>
<dbReference type="RefSeq" id="XP_065668659.1">
    <property type="nucleotide sequence ID" value="XM_065812587.1"/>
</dbReference>
<feature type="region of interest" description="Disordered" evidence="2">
    <location>
        <begin position="1"/>
        <end position="24"/>
    </location>
</feature>
<accession>A0ABM4D321</accession>
<dbReference type="InterPro" id="IPR017868">
    <property type="entry name" value="Filamin/ABP280_repeat-like"/>
</dbReference>
<proteinExistence type="predicted"/>
<evidence type="ECO:0000256" key="1">
    <source>
        <dbReference type="PROSITE-ProRule" id="PRU00087"/>
    </source>
</evidence>
<organism evidence="3 4">
    <name type="scientific">Hydra vulgaris</name>
    <name type="common">Hydra</name>
    <name type="synonym">Hydra attenuata</name>
    <dbReference type="NCBI Taxonomy" id="6087"/>
    <lineage>
        <taxon>Eukaryota</taxon>
        <taxon>Metazoa</taxon>
        <taxon>Cnidaria</taxon>
        <taxon>Hydrozoa</taxon>
        <taxon>Hydroidolina</taxon>
        <taxon>Anthoathecata</taxon>
        <taxon>Aplanulata</taxon>
        <taxon>Hydridae</taxon>
        <taxon>Hydra</taxon>
    </lineage>
</organism>
<reference evidence="4" key="1">
    <citation type="submission" date="2025-08" db="UniProtKB">
        <authorList>
            <consortium name="RefSeq"/>
        </authorList>
    </citation>
    <scope>IDENTIFICATION</scope>
</reference>
<dbReference type="Gene3D" id="2.60.40.10">
    <property type="entry name" value="Immunoglobulins"/>
    <property type="match status" value="1"/>
</dbReference>
<dbReference type="PROSITE" id="PS50194">
    <property type="entry name" value="FILAMIN_REPEAT"/>
    <property type="match status" value="1"/>
</dbReference>
<dbReference type="Proteomes" id="UP001652625">
    <property type="component" value="Chromosome 12"/>
</dbReference>
<dbReference type="InterPro" id="IPR014756">
    <property type="entry name" value="Ig_E-set"/>
</dbReference>
<dbReference type="SUPFAM" id="SSF81296">
    <property type="entry name" value="E set domains"/>
    <property type="match status" value="1"/>
</dbReference>
<name>A0ABM4D321_HYDVU</name>
<evidence type="ECO:0000313" key="4">
    <source>
        <dbReference type="RefSeq" id="XP_065668659.1"/>
    </source>
</evidence>
<dbReference type="GeneID" id="105846292"/>
<dbReference type="Pfam" id="PF00630">
    <property type="entry name" value="Filamin"/>
    <property type="match status" value="1"/>
</dbReference>
<feature type="repeat" description="Filamin" evidence="1">
    <location>
        <begin position="100"/>
        <end position="201"/>
    </location>
</feature>
<keyword evidence="3" id="KW-1185">Reference proteome</keyword>
<protein>
    <submittedName>
        <fullName evidence="4">Uncharacterized protein LOC105846292 isoform X2</fullName>
    </submittedName>
</protein>
<dbReference type="InterPro" id="IPR013783">
    <property type="entry name" value="Ig-like_fold"/>
</dbReference>
<evidence type="ECO:0000256" key="2">
    <source>
        <dbReference type="SAM" id="MobiDB-lite"/>
    </source>
</evidence>
<sequence length="376" mass="43432">MQMQSETLSCSRTQSPRSDSSLNENTQKVENDIILFFDQVAQAVEKRKIKLLDMLQELKNKKMIESNCRQTNSDINGDCLRFYDTGEIYNAVEKCGIIDEKKAYSKNTEALGVGLKYAICNEPTLFYLKTCNINGDLSWVEQDNVCVTIQNAREQNCRSILKNNCDGIYEVFYELNEPGKYKITVKVNGSHINNSPFECCVFEKHDLRFSTESKSEQSITIQKNKNKMLLEDSQRISNYCLSTKSIARAWKVRVILACLKVKVKLGYYNNIPNLPYLNEKYYCIFEIGELYSTNEVRIFPRYSTRYNRKQSSFKRSSLTFVVIEDPSNSLIRVAHEESCTEKITTIKGKSQILTPFISINHFCHQRNCPRPSLVLI</sequence>
<dbReference type="InterPro" id="IPR001298">
    <property type="entry name" value="Filamin/ABP280_rpt"/>
</dbReference>
<dbReference type="SMART" id="SM00557">
    <property type="entry name" value="IG_FLMN"/>
    <property type="match status" value="1"/>
</dbReference>
<gene>
    <name evidence="4" type="primary">LOC105846292</name>
</gene>